<dbReference type="Proteomes" id="UP000887565">
    <property type="component" value="Unplaced"/>
</dbReference>
<comment type="catalytic activity">
    <reaction evidence="11">
        <text>a ubiquinone + reduced [electron-transfer flavoprotein] = a ubiquinol + oxidized [electron-transfer flavoprotein] + H(+)</text>
        <dbReference type="Rhea" id="RHEA:24052"/>
        <dbReference type="Rhea" id="RHEA-COMP:9565"/>
        <dbReference type="Rhea" id="RHEA-COMP:9566"/>
        <dbReference type="Rhea" id="RHEA-COMP:10685"/>
        <dbReference type="Rhea" id="RHEA-COMP:10686"/>
        <dbReference type="ChEBI" id="CHEBI:15378"/>
        <dbReference type="ChEBI" id="CHEBI:16389"/>
        <dbReference type="ChEBI" id="CHEBI:17976"/>
        <dbReference type="ChEBI" id="CHEBI:57692"/>
        <dbReference type="ChEBI" id="CHEBI:58307"/>
        <dbReference type="EC" id="1.5.5.1"/>
    </reaction>
</comment>
<evidence type="ECO:0000256" key="11">
    <source>
        <dbReference type="RuleBase" id="RU366068"/>
    </source>
</evidence>
<evidence type="ECO:0000256" key="7">
    <source>
        <dbReference type="ARBA" id="ARBA00023002"/>
    </source>
</evidence>
<keyword evidence="7 11" id="KW-0560">Oxidoreductase</keyword>
<dbReference type="InterPro" id="IPR036188">
    <property type="entry name" value="FAD/NAD-bd_sf"/>
</dbReference>
<keyword evidence="14" id="KW-1185">Reference proteome</keyword>
<organism evidence="14 15">
    <name type="scientific">Romanomermis culicivorax</name>
    <name type="common">Nematode worm</name>
    <dbReference type="NCBI Taxonomy" id="13658"/>
    <lineage>
        <taxon>Eukaryota</taxon>
        <taxon>Metazoa</taxon>
        <taxon>Ecdysozoa</taxon>
        <taxon>Nematoda</taxon>
        <taxon>Enoplea</taxon>
        <taxon>Dorylaimia</taxon>
        <taxon>Mermithida</taxon>
        <taxon>Mermithoidea</taxon>
        <taxon>Mermithidae</taxon>
        <taxon>Romanomermis</taxon>
    </lineage>
</organism>
<evidence type="ECO:0000256" key="1">
    <source>
        <dbReference type="ARBA" id="ARBA00001974"/>
    </source>
</evidence>
<dbReference type="InterPro" id="IPR049398">
    <property type="entry name" value="ETF-QO/FixC_UQ-bd"/>
</dbReference>
<dbReference type="InterPro" id="IPR007859">
    <property type="entry name" value="ETF-QO/FixX_C"/>
</dbReference>
<dbReference type="PANTHER" id="PTHR10617:SF107">
    <property type="entry name" value="ELECTRON TRANSFER FLAVOPROTEIN-UBIQUINONE OXIDOREDUCTASE, MITOCHONDRIAL"/>
    <property type="match status" value="1"/>
</dbReference>
<keyword evidence="2 11" id="KW-0813">Transport</keyword>
<proteinExistence type="predicted"/>
<dbReference type="EC" id="1.5.5.1" evidence="11"/>
<evidence type="ECO:0000313" key="14">
    <source>
        <dbReference type="Proteomes" id="UP000887565"/>
    </source>
</evidence>
<keyword evidence="4 11" id="KW-0479">Metal-binding</keyword>
<comment type="function">
    <text evidence="11">Accepts electrons from ETF and reduces ubiquinone.</text>
</comment>
<dbReference type="InterPro" id="IPR040156">
    <property type="entry name" value="ETF-QO"/>
</dbReference>
<dbReference type="PANTHER" id="PTHR10617">
    <property type="entry name" value="ELECTRON TRANSFER FLAVOPROTEIN-UBIQUINONE OXIDOREDUCTASE"/>
    <property type="match status" value="1"/>
</dbReference>
<dbReference type="Pfam" id="PF21162">
    <property type="entry name" value="ETFQO_UQ-bd"/>
    <property type="match status" value="1"/>
</dbReference>
<evidence type="ECO:0000256" key="3">
    <source>
        <dbReference type="ARBA" id="ARBA00022630"/>
    </source>
</evidence>
<dbReference type="Gene3D" id="3.30.70.20">
    <property type="match status" value="1"/>
</dbReference>
<evidence type="ECO:0000256" key="4">
    <source>
        <dbReference type="ARBA" id="ARBA00022723"/>
    </source>
</evidence>
<comment type="cofactor">
    <cofactor evidence="1 11">
        <name>FAD</name>
        <dbReference type="ChEBI" id="CHEBI:57692"/>
    </cofactor>
</comment>
<keyword evidence="6 11" id="KW-0249">Electron transport</keyword>
<dbReference type="AlphaFoldDB" id="A0A915IZM8"/>
<keyword evidence="8 11" id="KW-0408">Iron</keyword>
<dbReference type="WBParaSite" id="nRc.2.0.1.t19289-RA">
    <property type="protein sequence ID" value="nRc.2.0.1.t19289-RA"/>
    <property type="gene ID" value="nRc.2.0.1.g19289"/>
</dbReference>
<accession>A0A915IZM8</accession>
<dbReference type="Pfam" id="PF05187">
    <property type="entry name" value="Fer4_ETF_QO"/>
    <property type="match status" value="1"/>
</dbReference>
<feature type="domain" description="ETF-QO/FixC ubiquinone-binding" evidence="13">
    <location>
        <begin position="69"/>
        <end position="165"/>
    </location>
</feature>
<keyword evidence="3 11" id="KW-0285">Flavoprotein</keyword>
<evidence type="ECO:0000256" key="9">
    <source>
        <dbReference type="ARBA" id="ARBA00023014"/>
    </source>
</evidence>
<evidence type="ECO:0000313" key="15">
    <source>
        <dbReference type="WBParaSite" id="nRc.2.0.1.t19289-RA"/>
    </source>
</evidence>
<dbReference type="SUPFAM" id="SSF51905">
    <property type="entry name" value="FAD/NAD(P)-binding domain"/>
    <property type="match status" value="1"/>
</dbReference>
<evidence type="ECO:0000256" key="8">
    <source>
        <dbReference type="ARBA" id="ARBA00023004"/>
    </source>
</evidence>
<keyword evidence="5 11" id="KW-0274">FAD</keyword>
<evidence type="ECO:0000256" key="10">
    <source>
        <dbReference type="ARBA" id="ARBA00023075"/>
    </source>
</evidence>
<keyword evidence="9 11" id="KW-0411">Iron-sulfur</keyword>
<evidence type="ECO:0000259" key="13">
    <source>
        <dbReference type="Pfam" id="PF21162"/>
    </source>
</evidence>
<feature type="domain" description="ETF-QO/FixX C-terminal" evidence="12">
    <location>
        <begin position="311"/>
        <end position="362"/>
    </location>
</feature>
<dbReference type="SUPFAM" id="SSF54373">
    <property type="entry name" value="FAD-linked reductases, C-terminal domain"/>
    <property type="match status" value="1"/>
</dbReference>
<comment type="cofactor">
    <cofactor evidence="11">
        <name>[4Fe-4S] cluster</name>
        <dbReference type="ChEBI" id="CHEBI:49883"/>
    </cofactor>
    <text evidence="11">Binds 1 [4Fe-4S] cluster.</text>
</comment>
<name>A0A915IZM8_ROMCU</name>
<sequence>ILFHEDGSVKGIATNDVGIAKDGSPKSNFQRGMELHAKVTILAEGCRGHLTKFLSRKLDLRRNCQPMSFGIGLKELWLLDPQKHKPGYVEHTMGWPMPYDTYGGSFMYHIVDEGQPLCSLGFVVALDYKNTNINPFKELQRYKTHPSINKVLEGGKRIGYGARALNEGGFQCIPKLTFAGGCLIGCTAGFLNVTKLKGTHNAMKSGILAAEATVEALAKSAESKTIGIEPVTFEDKLKNSWIWKELKDSRNVRPSFNTKLGFWGGLAYTGAFYIVGRGREPWTLSHGGPDNIKLKPKMECPAPIDYPKPDNKLTFDLLSSVSLTGTNHEEDQPAHLTLLNDDVPQNVNLKIYDGPEGRYCPA</sequence>
<evidence type="ECO:0000256" key="5">
    <source>
        <dbReference type="ARBA" id="ARBA00022827"/>
    </source>
</evidence>
<reference evidence="15" key="1">
    <citation type="submission" date="2022-11" db="UniProtKB">
        <authorList>
            <consortium name="WormBaseParasite"/>
        </authorList>
    </citation>
    <scope>IDENTIFICATION</scope>
</reference>
<evidence type="ECO:0000256" key="2">
    <source>
        <dbReference type="ARBA" id="ARBA00022448"/>
    </source>
</evidence>
<protein>
    <recommendedName>
        <fullName evidence="11">Electron transfer flavoprotein-ubiquinone oxidoreductase</fullName>
        <shortName evidence="11">ETF-QO</shortName>
        <ecNumber evidence="11">1.5.5.1</ecNumber>
    </recommendedName>
</protein>
<evidence type="ECO:0000259" key="12">
    <source>
        <dbReference type="Pfam" id="PF05187"/>
    </source>
</evidence>
<evidence type="ECO:0000256" key="6">
    <source>
        <dbReference type="ARBA" id="ARBA00022982"/>
    </source>
</evidence>
<dbReference type="Gene3D" id="3.30.9.90">
    <property type="match status" value="2"/>
</dbReference>
<dbReference type="GO" id="GO:0046872">
    <property type="term" value="F:metal ion binding"/>
    <property type="evidence" value="ECO:0007669"/>
    <property type="project" value="UniProtKB-KW"/>
</dbReference>
<dbReference type="GO" id="GO:0005743">
    <property type="term" value="C:mitochondrial inner membrane"/>
    <property type="evidence" value="ECO:0007669"/>
    <property type="project" value="TreeGrafter"/>
</dbReference>
<dbReference type="GO" id="GO:0051539">
    <property type="term" value="F:4 iron, 4 sulfur cluster binding"/>
    <property type="evidence" value="ECO:0007669"/>
    <property type="project" value="UniProtKB-UniRule"/>
</dbReference>
<keyword evidence="10 11" id="KW-0830">Ubiquinone</keyword>
<dbReference type="GO" id="GO:0004174">
    <property type="term" value="F:electron-transferring-flavoprotein dehydrogenase activity"/>
    <property type="evidence" value="ECO:0007669"/>
    <property type="project" value="UniProtKB-UniRule"/>
</dbReference>
<dbReference type="OMA" id="HLEGTNM"/>